<dbReference type="Gene3D" id="3.30.700.10">
    <property type="entry name" value="Glycoprotein, Type 4 Pilin"/>
    <property type="match status" value="1"/>
</dbReference>
<dbReference type="InterPro" id="IPR011453">
    <property type="entry name" value="DUF1559"/>
</dbReference>
<dbReference type="InterPro" id="IPR027558">
    <property type="entry name" value="Pre_pil_HX9DG_C"/>
</dbReference>
<evidence type="ECO:0000259" key="2">
    <source>
        <dbReference type="Pfam" id="PF07596"/>
    </source>
</evidence>
<dbReference type="NCBIfam" id="TIGR04294">
    <property type="entry name" value="pre_pil_HX9DG"/>
    <property type="match status" value="1"/>
</dbReference>
<dbReference type="SUPFAM" id="SSF54523">
    <property type="entry name" value="Pili subunits"/>
    <property type="match status" value="1"/>
</dbReference>
<dbReference type="InterPro" id="IPR012902">
    <property type="entry name" value="N_methyl_site"/>
</dbReference>
<keyword evidence="1" id="KW-0472">Membrane</keyword>
<gene>
    <name evidence="3" type="ORF">FTUN_3212</name>
</gene>
<reference evidence="4" key="1">
    <citation type="submission" date="2020-05" db="EMBL/GenBank/DDBJ databases">
        <title>Frigoriglobus tundricola gen. nov., sp. nov., a psychrotolerant cellulolytic planctomycete of the family Gemmataceae with two divergent copies of 16S rRNA gene.</title>
        <authorList>
            <person name="Kulichevskaya I.S."/>
            <person name="Ivanova A.A."/>
            <person name="Naumoff D.G."/>
            <person name="Beletsky A.V."/>
            <person name="Rijpstra W.I.C."/>
            <person name="Sinninghe Damste J.S."/>
            <person name="Mardanov A.V."/>
            <person name="Ravin N.V."/>
            <person name="Dedysh S.N."/>
        </authorList>
    </citation>
    <scope>NUCLEOTIDE SEQUENCE [LARGE SCALE GENOMIC DNA]</scope>
    <source>
        <strain evidence="4">PL17</strain>
    </source>
</reference>
<protein>
    <recommendedName>
        <fullName evidence="2">DUF1559 domain-containing protein</fullName>
    </recommendedName>
</protein>
<dbReference type="Pfam" id="PF07963">
    <property type="entry name" value="N_methyl"/>
    <property type="match status" value="1"/>
</dbReference>
<dbReference type="Proteomes" id="UP000503447">
    <property type="component" value="Chromosome"/>
</dbReference>
<proteinExistence type="predicted"/>
<evidence type="ECO:0000313" key="3">
    <source>
        <dbReference type="EMBL" id="QJW95658.1"/>
    </source>
</evidence>
<dbReference type="PANTHER" id="PTHR30093">
    <property type="entry name" value="GENERAL SECRETION PATHWAY PROTEIN G"/>
    <property type="match status" value="1"/>
</dbReference>
<evidence type="ECO:0000313" key="4">
    <source>
        <dbReference type="Proteomes" id="UP000503447"/>
    </source>
</evidence>
<evidence type="ECO:0000256" key="1">
    <source>
        <dbReference type="SAM" id="Phobius"/>
    </source>
</evidence>
<keyword evidence="1" id="KW-1133">Transmembrane helix</keyword>
<feature type="transmembrane region" description="Helical" evidence="1">
    <location>
        <begin position="12"/>
        <end position="34"/>
    </location>
</feature>
<keyword evidence="4" id="KW-1185">Reference proteome</keyword>
<sequence>MRSHPRSRSAFTLIELLVVIAIIAILIGLLLPAVQKVREAASRMKCSNNLKQLGLAAFSYEGAMSKFPPGVNLPYTTAVASGQSAGPVFPGQYMSLFEALLPYIEQQNLYNQLNFTTGQYGNALGQTSPAATIVQTYLCPSDTAPKQTTYTNGGKTYYFGANTYGGNPGVVGFYTTSMDQTGIFFINSSVTITGITDGTSNTFMFGERNRLDPTYDRIYGGGTAGAFGQRSGWAWSNNLPGFDYLFGAVQTINWVMPTNLTSDPGYVNEDQRFSVYGSQHTNGANFCFADGSVRYLTNSVPVLILQELSTRANGEVIDASQY</sequence>
<dbReference type="EMBL" id="CP053452">
    <property type="protein sequence ID" value="QJW95658.1"/>
    <property type="molecule type" value="Genomic_DNA"/>
</dbReference>
<dbReference type="AlphaFoldDB" id="A0A6M5YNW6"/>
<dbReference type="PANTHER" id="PTHR30093:SF2">
    <property type="entry name" value="TYPE II SECRETION SYSTEM PROTEIN H"/>
    <property type="match status" value="1"/>
</dbReference>
<dbReference type="KEGG" id="ftj:FTUN_3212"/>
<accession>A0A6M5YNW6</accession>
<keyword evidence="1" id="KW-0812">Transmembrane</keyword>
<dbReference type="RefSeq" id="WP_171471404.1">
    <property type="nucleotide sequence ID" value="NZ_CP053452.2"/>
</dbReference>
<dbReference type="NCBIfam" id="TIGR02532">
    <property type="entry name" value="IV_pilin_GFxxxE"/>
    <property type="match status" value="1"/>
</dbReference>
<name>A0A6M5YNW6_9BACT</name>
<organism evidence="3 4">
    <name type="scientific">Frigoriglobus tundricola</name>
    <dbReference type="NCBI Taxonomy" id="2774151"/>
    <lineage>
        <taxon>Bacteria</taxon>
        <taxon>Pseudomonadati</taxon>
        <taxon>Planctomycetota</taxon>
        <taxon>Planctomycetia</taxon>
        <taxon>Gemmatales</taxon>
        <taxon>Gemmataceae</taxon>
        <taxon>Frigoriglobus</taxon>
    </lineage>
</organism>
<dbReference type="InterPro" id="IPR045584">
    <property type="entry name" value="Pilin-like"/>
</dbReference>
<feature type="domain" description="DUF1559" evidence="2">
    <location>
        <begin position="35"/>
        <end position="301"/>
    </location>
</feature>
<dbReference type="Pfam" id="PF07596">
    <property type="entry name" value="SBP_bac_10"/>
    <property type="match status" value="1"/>
</dbReference>